<name>A0A9Q0AMY5_9PEZI</name>
<feature type="repeat" description="RCC1" evidence="1">
    <location>
        <begin position="218"/>
        <end position="266"/>
    </location>
</feature>
<dbReference type="GO" id="GO:0005085">
    <property type="term" value="F:guanyl-nucleotide exchange factor activity"/>
    <property type="evidence" value="ECO:0007669"/>
    <property type="project" value="TreeGrafter"/>
</dbReference>
<comment type="caution">
    <text evidence="3">The sequence shown here is derived from an EMBL/GenBank/DDBJ whole genome shotgun (WGS) entry which is preliminary data.</text>
</comment>
<gene>
    <name evidence="3" type="ORF">JX265_005019</name>
</gene>
<organism evidence="3 4">
    <name type="scientific">Neoarthrinium moseri</name>
    <dbReference type="NCBI Taxonomy" id="1658444"/>
    <lineage>
        <taxon>Eukaryota</taxon>
        <taxon>Fungi</taxon>
        <taxon>Dikarya</taxon>
        <taxon>Ascomycota</taxon>
        <taxon>Pezizomycotina</taxon>
        <taxon>Sordariomycetes</taxon>
        <taxon>Xylariomycetidae</taxon>
        <taxon>Amphisphaeriales</taxon>
        <taxon>Apiosporaceae</taxon>
        <taxon>Neoarthrinium</taxon>
    </lineage>
</organism>
<accession>A0A9Q0AMY5</accession>
<proteinExistence type="predicted"/>
<dbReference type="SUPFAM" id="SSF50985">
    <property type="entry name" value="RCC1/BLIP-II"/>
    <property type="match status" value="1"/>
</dbReference>
<dbReference type="InterPro" id="IPR000408">
    <property type="entry name" value="Reg_chr_condens"/>
</dbReference>
<evidence type="ECO:0000256" key="2">
    <source>
        <dbReference type="SAM" id="MobiDB-lite"/>
    </source>
</evidence>
<feature type="compositionally biased region" description="Low complexity" evidence="2">
    <location>
        <begin position="10"/>
        <end position="20"/>
    </location>
</feature>
<reference evidence="3" key="1">
    <citation type="submission" date="2021-03" db="EMBL/GenBank/DDBJ databases">
        <title>Revisited historic fungal species revealed as producer of novel bioactive compounds through whole genome sequencing and comparative genomics.</title>
        <authorList>
            <person name="Vignolle G.A."/>
            <person name="Hochenegger N."/>
            <person name="Mach R.L."/>
            <person name="Mach-Aigner A.R."/>
            <person name="Javad Rahimi M."/>
            <person name="Salim K.A."/>
            <person name="Chan C.M."/>
            <person name="Lim L.B.L."/>
            <person name="Cai F."/>
            <person name="Druzhinina I.S."/>
            <person name="U'Ren J.M."/>
            <person name="Derntl C."/>
        </authorList>
    </citation>
    <scope>NUCLEOTIDE SEQUENCE</scope>
    <source>
        <strain evidence="3">TUCIM 5799</strain>
    </source>
</reference>
<feature type="region of interest" description="Disordered" evidence="2">
    <location>
        <begin position="1"/>
        <end position="20"/>
    </location>
</feature>
<dbReference type="PANTHER" id="PTHR45982:SF1">
    <property type="entry name" value="REGULATOR OF CHROMOSOME CONDENSATION"/>
    <property type="match status" value="1"/>
</dbReference>
<feature type="repeat" description="RCC1" evidence="1">
    <location>
        <begin position="160"/>
        <end position="217"/>
    </location>
</feature>
<dbReference type="PANTHER" id="PTHR45982">
    <property type="entry name" value="REGULATOR OF CHROMOSOME CONDENSATION"/>
    <property type="match status" value="1"/>
</dbReference>
<dbReference type="Pfam" id="PF00415">
    <property type="entry name" value="RCC1"/>
    <property type="match status" value="2"/>
</dbReference>
<dbReference type="Proteomes" id="UP000829685">
    <property type="component" value="Unassembled WGS sequence"/>
</dbReference>
<sequence length="324" mass="35199">MGRVDQAAHTSTCTNTTTPPNLWQACSRGMELFATGFNAWNQLSFEKDMESNQSGYPADVEQLTRILSRDAIEHLYASLSCTVVKTEKGDVSAGYPDEWMEVEDLREKIIFTASDTEGYISQFQSADHFRDGKAQWHFPGLRVIQTVAYEAGFAALTAEGQVWTWGDERYGACLGREVTEDSPAERPCRVMELDDLPTGKIVKIAAGGYLLMALTEGNDVYAWGGHPGQPAILEEVSRSPAPVVVEDSDIADCAVGESHAVLLTVEGDIFAIGVNTNGQLGLPGETRTSWTKLPFDAEAGLAASAVFCGPRNTFVLARKDFNAS</sequence>
<dbReference type="PROSITE" id="PS51257">
    <property type="entry name" value="PROKAR_LIPOPROTEIN"/>
    <property type="match status" value="1"/>
</dbReference>
<protein>
    <submittedName>
        <fullName evidence="3">Uncharacterized protein</fullName>
    </submittedName>
</protein>
<dbReference type="InterPro" id="IPR009091">
    <property type="entry name" value="RCC1/BLIP-II"/>
</dbReference>
<keyword evidence="4" id="KW-1185">Reference proteome</keyword>
<dbReference type="GO" id="GO:0005737">
    <property type="term" value="C:cytoplasm"/>
    <property type="evidence" value="ECO:0007669"/>
    <property type="project" value="TreeGrafter"/>
</dbReference>
<feature type="repeat" description="RCC1" evidence="1">
    <location>
        <begin position="267"/>
        <end position="319"/>
    </location>
</feature>
<dbReference type="AlphaFoldDB" id="A0A9Q0AMY5"/>
<dbReference type="EMBL" id="JAFIMR010000010">
    <property type="protein sequence ID" value="KAI1873397.1"/>
    <property type="molecule type" value="Genomic_DNA"/>
</dbReference>
<evidence type="ECO:0000313" key="4">
    <source>
        <dbReference type="Proteomes" id="UP000829685"/>
    </source>
</evidence>
<dbReference type="Gene3D" id="2.130.10.30">
    <property type="entry name" value="Regulator of chromosome condensation 1/beta-lactamase-inhibitor protein II"/>
    <property type="match status" value="1"/>
</dbReference>
<dbReference type="InterPro" id="IPR051553">
    <property type="entry name" value="Ran_GTPase-activating"/>
</dbReference>
<evidence type="ECO:0000313" key="3">
    <source>
        <dbReference type="EMBL" id="KAI1873397.1"/>
    </source>
</evidence>
<dbReference type="PROSITE" id="PS50012">
    <property type="entry name" value="RCC1_3"/>
    <property type="match status" value="3"/>
</dbReference>
<evidence type="ECO:0000256" key="1">
    <source>
        <dbReference type="PROSITE-ProRule" id="PRU00235"/>
    </source>
</evidence>